<evidence type="ECO:0000313" key="8">
    <source>
        <dbReference type="Proteomes" id="UP000190951"/>
    </source>
</evidence>
<evidence type="ECO:0000256" key="6">
    <source>
        <dbReference type="HAMAP-Rule" id="MF_00163"/>
    </source>
</evidence>
<dbReference type="FunFam" id="3.90.45.10:FF:000005">
    <property type="entry name" value="Peptide deformylase"/>
    <property type="match status" value="1"/>
</dbReference>
<feature type="binding site" evidence="6">
    <location>
        <position position="130"/>
    </location>
    <ligand>
        <name>Fe cation</name>
        <dbReference type="ChEBI" id="CHEBI:24875"/>
    </ligand>
</feature>
<evidence type="ECO:0000256" key="5">
    <source>
        <dbReference type="ARBA" id="ARBA00023004"/>
    </source>
</evidence>
<dbReference type="HAMAP" id="MF_00163">
    <property type="entry name" value="Pep_deformylase"/>
    <property type="match status" value="1"/>
</dbReference>
<dbReference type="GO" id="GO:0006412">
    <property type="term" value="P:translation"/>
    <property type="evidence" value="ECO:0007669"/>
    <property type="project" value="UniProtKB-UniRule"/>
</dbReference>
<protein>
    <recommendedName>
        <fullName evidence="6">Peptide deformylase</fullName>
        <shortName evidence="6">PDF</shortName>
        <ecNumber evidence="6">3.5.1.88</ecNumber>
    </recommendedName>
    <alternativeName>
        <fullName evidence="6">Polypeptide deformylase</fullName>
    </alternativeName>
</protein>
<feature type="binding site" evidence="6">
    <location>
        <position position="88"/>
    </location>
    <ligand>
        <name>Fe cation</name>
        <dbReference type="ChEBI" id="CHEBI:24875"/>
    </ligand>
</feature>
<keyword evidence="4 6" id="KW-0648">Protein biosynthesis</keyword>
<dbReference type="AlphaFoldDB" id="A0A1S8LMZ1"/>
<dbReference type="PIRSF" id="PIRSF004749">
    <property type="entry name" value="Pep_def"/>
    <property type="match status" value="1"/>
</dbReference>
<keyword evidence="2 6" id="KW-0479">Metal-binding</keyword>
<dbReference type="InterPro" id="IPR023635">
    <property type="entry name" value="Peptide_deformylase"/>
</dbReference>
<dbReference type="STRING" id="84029.CROST_03940"/>
<comment type="similarity">
    <text evidence="1 6">Belongs to the polypeptide deformylase family.</text>
</comment>
<dbReference type="PRINTS" id="PR01576">
    <property type="entry name" value="PDEFORMYLASE"/>
</dbReference>
<dbReference type="NCBIfam" id="NF001159">
    <property type="entry name" value="PRK00150.1-3"/>
    <property type="match status" value="1"/>
</dbReference>
<dbReference type="RefSeq" id="WP_077833767.1">
    <property type="nucleotide sequence ID" value="NZ_CP096983.1"/>
</dbReference>
<dbReference type="NCBIfam" id="TIGR00079">
    <property type="entry name" value="pept_deformyl"/>
    <property type="match status" value="1"/>
</dbReference>
<dbReference type="Pfam" id="PF01327">
    <property type="entry name" value="Pep_deformylase"/>
    <property type="match status" value="1"/>
</dbReference>
<feature type="active site" evidence="6">
    <location>
        <position position="131"/>
    </location>
</feature>
<dbReference type="EC" id="3.5.1.88" evidence="6"/>
<dbReference type="GO" id="GO:0046872">
    <property type="term" value="F:metal ion binding"/>
    <property type="evidence" value="ECO:0007669"/>
    <property type="project" value="UniProtKB-KW"/>
</dbReference>
<dbReference type="SUPFAM" id="SSF56420">
    <property type="entry name" value="Peptide deformylase"/>
    <property type="match status" value="1"/>
</dbReference>
<comment type="catalytic activity">
    <reaction evidence="6">
        <text>N-terminal N-formyl-L-methionyl-[peptide] + H2O = N-terminal L-methionyl-[peptide] + formate</text>
        <dbReference type="Rhea" id="RHEA:24420"/>
        <dbReference type="Rhea" id="RHEA-COMP:10639"/>
        <dbReference type="Rhea" id="RHEA-COMP:10640"/>
        <dbReference type="ChEBI" id="CHEBI:15377"/>
        <dbReference type="ChEBI" id="CHEBI:15740"/>
        <dbReference type="ChEBI" id="CHEBI:49298"/>
        <dbReference type="ChEBI" id="CHEBI:64731"/>
        <dbReference type="EC" id="3.5.1.88"/>
    </reaction>
</comment>
<dbReference type="GO" id="GO:0042586">
    <property type="term" value="F:peptide deformylase activity"/>
    <property type="evidence" value="ECO:0007669"/>
    <property type="project" value="UniProtKB-UniRule"/>
</dbReference>
<name>A0A1S8LMZ1_9CLOT</name>
<proteinExistence type="inferred from homology"/>
<keyword evidence="5 6" id="KW-0408">Iron</keyword>
<dbReference type="EMBL" id="CP096983">
    <property type="protein sequence ID" value="URZ11582.1"/>
    <property type="molecule type" value="Genomic_DNA"/>
</dbReference>
<evidence type="ECO:0000313" key="7">
    <source>
        <dbReference type="EMBL" id="URZ11582.1"/>
    </source>
</evidence>
<keyword evidence="8" id="KW-1185">Reference proteome</keyword>
<dbReference type="CDD" id="cd00487">
    <property type="entry name" value="Pep_deformylase"/>
    <property type="match status" value="1"/>
</dbReference>
<dbReference type="Gene3D" id="3.90.45.10">
    <property type="entry name" value="Peptide deformylase"/>
    <property type="match status" value="1"/>
</dbReference>
<evidence type="ECO:0000256" key="1">
    <source>
        <dbReference type="ARBA" id="ARBA00010759"/>
    </source>
</evidence>
<dbReference type="Proteomes" id="UP000190951">
    <property type="component" value="Chromosome"/>
</dbReference>
<evidence type="ECO:0000256" key="2">
    <source>
        <dbReference type="ARBA" id="ARBA00022723"/>
    </source>
</evidence>
<sequence length="150" mass="16941">MAIRNIRKYGDDLLRKKSRKIEKIDKRLLTLIDDMFETMYNADGVGLAAPQVGILKRLVVIDVGEGPVVLINPEIIEQKGSYVDFEGCLSIPERQGEVERPTYVKAKALNEKGEEIIIEAEDLFARAICHETDHLNGVLFVDKVIESEEE</sequence>
<keyword evidence="3 6" id="KW-0378">Hydrolase</keyword>
<comment type="cofactor">
    <cofactor evidence="6">
        <name>Fe(2+)</name>
        <dbReference type="ChEBI" id="CHEBI:29033"/>
    </cofactor>
    <text evidence="6">Binds 1 Fe(2+) ion.</text>
</comment>
<accession>A0A1S8LMZ1</accession>
<dbReference type="PANTHER" id="PTHR10458">
    <property type="entry name" value="PEPTIDE DEFORMYLASE"/>
    <property type="match status" value="1"/>
</dbReference>
<dbReference type="KEGG" id="crw:CROST_022990"/>
<gene>
    <name evidence="7" type="primary">def_1</name>
    <name evidence="6" type="synonym">def</name>
    <name evidence="7" type="ORF">CROST_022990</name>
</gene>
<evidence type="ECO:0000256" key="4">
    <source>
        <dbReference type="ARBA" id="ARBA00022917"/>
    </source>
</evidence>
<evidence type="ECO:0000256" key="3">
    <source>
        <dbReference type="ARBA" id="ARBA00022801"/>
    </source>
</evidence>
<dbReference type="InterPro" id="IPR036821">
    <property type="entry name" value="Peptide_deformylase_sf"/>
</dbReference>
<comment type="function">
    <text evidence="6">Removes the formyl group from the N-terminal Met of newly synthesized proteins. Requires at least a dipeptide for an efficient rate of reaction. N-terminal L-methionine is a prerequisite for activity but the enzyme has broad specificity at other positions.</text>
</comment>
<organism evidence="7 8">
    <name type="scientific">Clostridium felsineum</name>
    <dbReference type="NCBI Taxonomy" id="36839"/>
    <lineage>
        <taxon>Bacteria</taxon>
        <taxon>Bacillati</taxon>
        <taxon>Bacillota</taxon>
        <taxon>Clostridia</taxon>
        <taxon>Eubacteriales</taxon>
        <taxon>Clostridiaceae</taxon>
        <taxon>Clostridium</taxon>
    </lineage>
</organism>
<feature type="binding site" evidence="6">
    <location>
        <position position="134"/>
    </location>
    <ligand>
        <name>Fe cation</name>
        <dbReference type="ChEBI" id="CHEBI:24875"/>
    </ligand>
</feature>
<reference evidence="7 8" key="1">
    <citation type="submission" date="2022-04" db="EMBL/GenBank/DDBJ databases">
        <title>Genome sequence of C. roseum typestrain.</title>
        <authorList>
            <person name="Poehlein A."/>
            <person name="Schoch T."/>
            <person name="Duerre P."/>
            <person name="Daniel R."/>
        </authorList>
    </citation>
    <scope>NUCLEOTIDE SEQUENCE [LARGE SCALE GENOMIC DNA]</scope>
    <source>
        <strain evidence="7 8">DSM 7320</strain>
    </source>
</reference>
<dbReference type="PANTHER" id="PTHR10458:SF22">
    <property type="entry name" value="PEPTIDE DEFORMYLASE"/>
    <property type="match status" value="1"/>
</dbReference>